<dbReference type="Pfam" id="PF05903">
    <property type="entry name" value="Peptidase_C97"/>
    <property type="match status" value="1"/>
</dbReference>
<dbReference type="Gene3D" id="3.90.1720.30">
    <property type="entry name" value="PPPDE domains"/>
    <property type="match status" value="1"/>
</dbReference>
<feature type="domain" description="PPPDE" evidence="4">
    <location>
        <begin position="4"/>
        <end position="148"/>
    </location>
</feature>
<dbReference type="GO" id="GO:0101005">
    <property type="term" value="F:deubiquitinase activity"/>
    <property type="evidence" value="ECO:0007669"/>
    <property type="project" value="TreeGrafter"/>
</dbReference>
<dbReference type="InterPro" id="IPR042266">
    <property type="entry name" value="PPPDE_sf"/>
</dbReference>
<sequence>MARYPVYLNVYDMYWVNDYLSNLGIGVYHTGVEVHDWEYGYGGHPLSFSGVFQIVPKDGEELGENYRFKQSILLGYTELSAEDVSIIVQGMGDEFKGDRYHLLTNNCNHFSAKLSEILCGQTIPSWVNRLAYLSTIIPFLERCLPREWLTPIALQQSLDRRRVNAGLRTNCQDTEGIGSTERITSTTNPMANSPSPSLRSLFHFASGR</sequence>
<proteinExistence type="inferred from homology"/>
<dbReference type="SMART" id="SM01179">
    <property type="entry name" value="DUF862"/>
    <property type="match status" value="1"/>
</dbReference>
<keyword evidence="6" id="KW-1185">Reference proteome</keyword>
<protein>
    <submittedName>
        <fullName evidence="7">DUF862 domain-containing protein</fullName>
    </submittedName>
</protein>
<evidence type="ECO:0000256" key="1">
    <source>
        <dbReference type="ARBA" id="ARBA00008140"/>
    </source>
</evidence>
<comment type="similarity">
    <text evidence="1">Belongs to the DeSI family.</text>
</comment>
<keyword evidence="2" id="KW-0645">Protease</keyword>
<dbReference type="GO" id="GO:0006508">
    <property type="term" value="P:proteolysis"/>
    <property type="evidence" value="ECO:0007669"/>
    <property type="project" value="UniProtKB-KW"/>
</dbReference>
<dbReference type="WBParaSite" id="SBAD_0000504201-mRNA-1">
    <property type="protein sequence ID" value="SBAD_0000504201-mRNA-1"/>
    <property type="gene ID" value="SBAD_0000504201"/>
</dbReference>
<evidence type="ECO:0000256" key="3">
    <source>
        <dbReference type="ARBA" id="ARBA00022801"/>
    </source>
</evidence>
<evidence type="ECO:0000256" key="2">
    <source>
        <dbReference type="ARBA" id="ARBA00022670"/>
    </source>
</evidence>
<dbReference type="EMBL" id="UZAM01008586">
    <property type="protein sequence ID" value="VDP05538.1"/>
    <property type="molecule type" value="Genomic_DNA"/>
</dbReference>
<dbReference type="OrthoDB" id="412286at2759"/>
<accession>A0A183IMJ8</accession>
<dbReference type="AlphaFoldDB" id="A0A183IMJ8"/>
<evidence type="ECO:0000313" key="7">
    <source>
        <dbReference type="WBParaSite" id="SBAD_0000504201-mRNA-1"/>
    </source>
</evidence>
<keyword evidence="3" id="KW-0378">Hydrolase</keyword>
<evidence type="ECO:0000313" key="5">
    <source>
        <dbReference type="EMBL" id="VDP05538.1"/>
    </source>
</evidence>
<dbReference type="PROSITE" id="PS51858">
    <property type="entry name" value="PPPDE"/>
    <property type="match status" value="1"/>
</dbReference>
<dbReference type="PANTHER" id="PTHR12378">
    <property type="entry name" value="DESUMOYLATING ISOPEPTIDASE"/>
    <property type="match status" value="1"/>
</dbReference>
<organism evidence="7">
    <name type="scientific">Soboliphyme baturini</name>
    <dbReference type="NCBI Taxonomy" id="241478"/>
    <lineage>
        <taxon>Eukaryota</taxon>
        <taxon>Metazoa</taxon>
        <taxon>Ecdysozoa</taxon>
        <taxon>Nematoda</taxon>
        <taxon>Enoplea</taxon>
        <taxon>Dorylaimia</taxon>
        <taxon>Dioctophymatida</taxon>
        <taxon>Dioctophymatoidea</taxon>
        <taxon>Soboliphymatidae</taxon>
        <taxon>Soboliphyme</taxon>
    </lineage>
</organism>
<dbReference type="GO" id="GO:0016579">
    <property type="term" value="P:protein deubiquitination"/>
    <property type="evidence" value="ECO:0007669"/>
    <property type="project" value="TreeGrafter"/>
</dbReference>
<reference evidence="5 6" key="2">
    <citation type="submission" date="2018-11" db="EMBL/GenBank/DDBJ databases">
        <authorList>
            <consortium name="Pathogen Informatics"/>
        </authorList>
    </citation>
    <scope>NUCLEOTIDE SEQUENCE [LARGE SCALE GENOMIC DNA]</scope>
</reference>
<dbReference type="Proteomes" id="UP000270296">
    <property type="component" value="Unassembled WGS sequence"/>
</dbReference>
<evidence type="ECO:0000259" key="4">
    <source>
        <dbReference type="PROSITE" id="PS51858"/>
    </source>
</evidence>
<dbReference type="InterPro" id="IPR008580">
    <property type="entry name" value="PPPDE_dom"/>
</dbReference>
<dbReference type="PANTHER" id="PTHR12378:SF80">
    <property type="entry name" value="IP06716P-RELATED"/>
    <property type="match status" value="1"/>
</dbReference>
<name>A0A183IMJ8_9BILA</name>
<evidence type="ECO:0000313" key="6">
    <source>
        <dbReference type="Proteomes" id="UP000270296"/>
    </source>
</evidence>
<gene>
    <name evidence="5" type="ORF">SBAD_LOCUS4844</name>
</gene>
<reference evidence="7" key="1">
    <citation type="submission" date="2016-06" db="UniProtKB">
        <authorList>
            <consortium name="WormBaseParasite"/>
        </authorList>
    </citation>
    <scope>IDENTIFICATION</scope>
</reference>